<dbReference type="GO" id="GO:0030154">
    <property type="term" value="P:cell differentiation"/>
    <property type="evidence" value="ECO:0007669"/>
    <property type="project" value="UniProtKB-KW"/>
</dbReference>
<dbReference type="Pfam" id="PF04709">
    <property type="entry name" value="AMH_N"/>
    <property type="match status" value="1"/>
</dbReference>
<reference evidence="9" key="1">
    <citation type="submission" date="2008-07" db="EMBL/GenBank/DDBJ databases">
        <title>Molecular cloning of m llerian inhibiting substance (Mis or AMH) cDNA sequence in Patagonian pejerrey, Odontesthes hatcheri.</title>
        <authorList>
            <person name="Hattori R.S."/>
            <person name="Fernandino J.I."/>
            <person name="Somoza G.M."/>
            <person name="Strussmann C.A."/>
        </authorList>
    </citation>
    <scope>NUCLEOTIDE SEQUENCE</scope>
</reference>
<evidence type="ECO:0000256" key="6">
    <source>
        <dbReference type="SAM" id="MobiDB-lite"/>
    </source>
</evidence>
<evidence type="ECO:0000256" key="1">
    <source>
        <dbReference type="ARBA" id="ARBA00004613"/>
    </source>
</evidence>
<feature type="region of interest" description="Disordered" evidence="6">
    <location>
        <begin position="19"/>
        <end position="43"/>
    </location>
</feature>
<dbReference type="PROSITE" id="PS51362">
    <property type="entry name" value="TGF_BETA_2"/>
    <property type="match status" value="1"/>
</dbReference>
<sequence length="515" mass="55646">MLAVLVIFSSWLGVTVQDQHDQQLSPPPIPAASEHAFPSANAASSAPRNAPCFLDDIVAALREAVGNDGDLADSSMSLFGVCRASDNSSRLLLSRLAEALRRNRRAGLEVLHPAAVLVSEQDDERGAIAVTFDLPRSPLLKLNPVLLFTFESRLTGWDLDVALTGQTLQPHTQCVCLSQGTQHILLTGKPSGDSDEQKWTISIEAKSPNVRQNLKDVLIGGKSGSNIPITPLLLFSGETGPETRPAQGSSQTSFLCELRRFLDNVLPQDHIKLPLLPMDSLQSLPPLALGLSSSETMLAGIINSSAPTIFSFTSWGSKSPVQHGQLALSPALLEELGQRLEQSEMQILEFISEANVDPRATERLGRLKELSAFQRKETAAGESQYCAFLLLKALQTVAHAYNMQRKLRPTRAGLDSPSGSNICGLRSLTVSFEKLLLGPQTANINNCQGSCAFPLTNGNNHAVLLNSHVESGNANERAPCCVPVAYDPLEVMDWNAEESFLSIKPDMIVKECGCR</sequence>
<dbReference type="GO" id="GO:0005576">
    <property type="term" value="C:extracellular region"/>
    <property type="evidence" value="ECO:0007669"/>
    <property type="project" value="UniProtKB-SubCell"/>
</dbReference>
<keyword evidence="5" id="KW-0339">Growth factor</keyword>
<dbReference type="PANTHER" id="PTHR15009:SF4">
    <property type="entry name" value="MUELLERIAN-INHIBITING FACTOR"/>
    <property type="match status" value="1"/>
</dbReference>
<dbReference type="Gene3D" id="2.10.90.10">
    <property type="entry name" value="Cystine-knot cytokines"/>
    <property type="match status" value="1"/>
</dbReference>
<dbReference type="InterPro" id="IPR029034">
    <property type="entry name" value="Cystine-knot_cytokine"/>
</dbReference>
<dbReference type="AlphaFoldDB" id="Q1HQD6"/>
<dbReference type="SMART" id="SM00204">
    <property type="entry name" value="TGFB"/>
    <property type="match status" value="1"/>
</dbReference>
<evidence type="ECO:0000313" key="9">
    <source>
        <dbReference type="EMBL" id="ABF47515.2"/>
    </source>
</evidence>
<keyword evidence="4" id="KW-0221">Differentiation</keyword>
<evidence type="ECO:0000256" key="3">
    <source>
        <dbReference type="ARBA" id="ARBA00022729"/>
    </source>
</evidence>
<dbReference type="EMBL" id="DQ441594">
    <property type="protein sequence ID" value="ABF47515.2"/>
    <property type="molecule type" value="mRNA"/>
</dbReference>
<keyword evidence="2" id="KW-0964">Secreted</keyword>
<protein>
    <submittedName>
        <fullName evidence="9">Mullerian inhibitory substance</fullName>
    </submittedName>
</protein>
<dbReference type="GO" id="GO:0008083">
    <property type="term" value="F:growth factor activity"/>
    <property type="evidence" value="ECO:0007669"/>
    <property type="project" value="UniProtKB-KW"/>
</dbReference>
<comment type="similarity">
    <text evidence="5">Belongs to the TGF-beta family.</text>
</comment>
<feature type="domain" description="TGF-beta family profile" evidence="8">
    <location>
        <begin position="408"/>
        <end position="515"/>
    </location>
</feature>
<dbReference type="GO" id="GO:0008406">
    <property type="term" value="P:gonad development"/>
    <property type="evidence" value="ECO:0007669"/>
    <property type="project" value="InterPro"/>
</dbReference>
<proteinExistence type="evidence at transcript level"/>
<organism evidence="9">
    <name type="scientific">Odontesthes hatcheri</name>
    <dbReference type="NCBI Taxonomy" id="378430"/>
    <lineage>
        <taxon>Eukaryota</taxon>
        <taxon>Metazoa</taxon>
        <taxon>Chordata</taxon>
        <taxon>Craniata</taxon>
        <taxon>Vertebrata</taxon>
        <taxon>Euteleostomi</taxon>
        <taxon>Actinopterygii</taxon>
        <taxon>Neopterygii</taxon>
        <taxon>Teleostei</taxon>
        <taxon>Neoteleostei</taxon>
        <taxon>Acanthomorphata</taxon>
        <taxon>Ovalentaria</taxon>
        <taxon>Atherinomorphae</taxon>
        <taxon>Atheriniformes</taxon>
        <taxon>Atherinopsidae</taxon>
        <taxon>Atherinopsinae</taxon>
        <taxon>Odontesthes</taxon>
    </lineage>
</organism>
<evidence type="ECO:0000256" key="4">
    <source>
        <dbReference type="ARBA" id="ARBA00022782"/>
    </source>
</evidence>
<evidence type="ECO:0000259" key="8">
    <source>
        <dbReference type="PROSITE" id="PS51362"/>
    </source>
</evidence>
<feature type="signal peptide" evidence="7">
    <location>
        <begin position="1"/>
        <end position="17"/>
    </location>
</feature>
<dbReference type="SUPFAM" id="SSF57501">
    <property type="entry name" value="Cystine-knot cytokines"/>
    <property type="match status" value="1"/>
</dbReference>
<accession>Q1HQD6</accession>
<dbReference type="InterPro" id="IPR006799">
    <property type="entry name" value="AMH_N"/>
</dbReference>
<name>Q1HQD6_9TELE</name>
<evidence type="ECO:0000256" key="2">
    <source>
        <dbReference type="ARBA" id="ARBA00022525"/>
    </source>
</evidence>
<dbReference type="Pfam" id="PF00019">
    <property type="entry name" value="TGF_beta"/>
    <property type="match status" value="1"/>
</dbReference>
<dbReference type="PANTHER" id="PTHR15009">
    <property type="entry name" value="MUELLERIAN-INHIBITING FACTOR"/>
    <property type="match status" value="1"/>
</dbReference>
<comment type="subcellular location">
    <subcellularLocation>
        <location evidence="1">Secreted</location>
    </subcellularLocation>
</comment>
<dbReference type="PIRSF" id="PIRSF037270">
    <property type="entry name" value="Muellerian-inhibiting_factor"/>
    <property type="match status" value="1"/>
</dbReference>
<keyword evidence="3 7" id="KW-0732">Signal</keyword>
<evidence type="ECO:0000256" key="7">
    <source>
        <dbReference type="SAM" id="SignalP"/>
    </source>
</evidence>
<dbReference type="InterPro" id="IPR021203">
    <property type="entry name" value="Muellerian-inhibiting_factor"/>
</dbReference>
<evidence type="ECO:0000256" key="5">
    <source>
        <dbReference type="RuleBase" id="RU000354"/>
    </source>
</evidence>
<feature type="chain" id="PRO_5004190166" evidence="7">
    <location>
        <begin position="18"/>
        <end position="515"/>
    </location>
</feature>
<dbReference type="InterPro" id="IPR001839">
    <property type="entry name" value="TGF-b_C"/>
</dbReference>